<sequence>MNLAAKHYFLLGFHLQMVLGNVVR</sequence>
<dbReference type="EMBL" id="GBXM01053397">
    <property type="protein sequence ID" value="JAH55180.1"/>
    <property type="molecule type" value="Transcribed_RNA"/>
</dbReference>
<dbReference type="AlphaFoldDB" id="A0A0E9TQK6"/>
<name>A0A0E9TQK6_ANGAN</name>
<protein>
    <submittedName>
        <fullName evidence="1">Uncharacterized protein</fullName>
    </submittedName>
</protein>
<evidence type="ECO:0000313" key="1">
    <source>
        <dbReference type="EMBL" id="JAH55180.1"/>
    </source>
</evidence>
<accession>A0A0E9TQK6</accession>
<proteinExistence type="predicted"/>
<reference evidence="1" key="1">
    <citation type="submission" date="2014-11" db="EMBL/GenBank/DDBJ databases">
        <authorList>
            <person name="Amaro Gonzalez C."/>
        </authorList>
    </citation>
    <scope>NUCLEOTIDE SEQUENCE</scope>
</reference>
<reference evidence="1" key="2">
    <citation type="journal article" date="2015" name="Fish Shellfish Immunol.">
        <title>Early steps in the European eel (Anguilla anguilla)-Vibrio vulnificus interaction in the gills: Role of the RtxA13 toxin.</title>
        <authorList>
            <person name="Callol A."/>
            <person name="Pajuelo D."/>
            <person name="Ebbesson L."/>
            <person name="Teles M."/>
            <person name="MacKenzie S."/>
            <person name="Amaro C."/>
        </authorList>
    </citation>
    <scope>NUCLEOTIDE SEQUENCE</scope>
</reference>
<organism evidence="1">
    <name type="scientific">Anguilla anguilla</name>
    <name type="common">European freshwater eel</name>
    <name type="synonym">Muraena anguilla</name>
    <dbReference type="NCBI Taxonomy" id="7936"/>
    <lineage>
        <taxon>Eukaryota</taxon>
        <taxon>Metazoa</taxon>
        <taxon>Chordata</taxon>
        <taxon>Craniata</taxon>
        <taxon>Vertebrata</taxon>
        <taxon>Euteleostomi</taxon>
        <taxon>Actinopterygii</taxon>
        <taxon>Neopterygii</taxon>
        <taxon>Teleostei</taxon>
        <taxon>Anguilliformes</taxon>
        <taxon>Anguillidae</taxon>
        <taxon>Anguilla</taxon>
    </lineage>
</organism>